<evidence type="ECO:0000313" key="2">
    <source>
        <dbReference type="Proteomes" id="UP000294257"/>
    </source>
</evidence>
<name>A0A4Q7KUB4_9PSEU</name>
<dbReference type="OrthoDB" id="4485313at2"/>
<comment type="caution">
    <text evidence="1">The sequence shown here is derived from an EMBL/GenBank/DDBJ whole genome shotgun (WGS) entry which is preliminary data.</text>
</comment>
<protein>
    <submittedName>
        <fullName evidence="1">Uncharacterized protein</fullName>
    </submittedName>
</protein>
<proteinExistence type="predicted"/>
<dbReference type="RefSeq" id="WP_130344647.1">
    <property type="nucleotide sequence ID" value="NZ_SGWQ01000004.1"/>
</dbReference>
<evidence type="ECO:0000313" key="1">
    <source>
        <dbReference type="EMBL" id="RZS39062.1"/>
    </source>
</evidence>
<organism evidence="1 2">
    <name type="scientific">Herbihabitans rhizosphaerae</name>
    <dbReference type="NCBI Taxonomy" id="1872711"/>
    <lineage>
        <taxon>Bacteria</taxon>
        <taxon>Bacillati</taxon>
        <taxon>Actinomycetota</taxon>
        <taxon>Actinomycetes</taxon>
        <taxon>Pseudonocardiales</taxon>
        <taxon>Pseudonocardiaceae</taxon>
        <taxon>Herbihabitans</taxon>
    </lineage>
</organism>
<gene>
    <name evidence="1" type="ORF">EV193_104273</name>
</gene>
<dbReference type="EMBL" id="SGWQ01000004">
    <property type="protein sequence ID" value="RZS39062.1"/>
    <property type="molecule type" value="Genomic_DNA"/>
</dbReference>
<sequence length="337" mass="36444">MTEEIIAHYQDLLGEDESLSEALCVTVVESASAEDVLRRMGADVGTFDRRDAEETFDLAGSYQDLRQTAMAGEIDGKVLVVEPNGFQCTRPEVQRALTEDGGSSLTVFWNVNAVAEIVLARDGRMVWSFDPLFYPDDVRGPDTDGAHRAADGLPLGENGLYGARLALLEKETGIRLTVEWLTTPQLSAVIDELPEDVVLADYADHPALTDPEIAALIADPTAADPRLLAVIAVEHAARATGLDDPAAVEILRRLRAGEPVAPQAIEAVQSQVDSASGRLRDARRSIVAAATGDGSAITLAGWAIDHQTHFGDWLVVNTMSRITRNRAARRRRGRDRG</sequence>
<reference evidence="1 2" key="1">
    <citation type="submission" date="2019-02" db="EMBL/GenBank/DDBJ databases">
        <title>Genomic Encyclopedia of Type Strains, Phase IV (KMG-IV): sequencing the most valuable type-strain genomes for metagenomic binning, comparative biology and taxonomic classification.</title>
        <authorList>
            <person name="Goeker M."/>
        </authorList>
    </citation>
    <scope>NUCLEOTIDE SEQUENCE [LARGE SCALE GENOMIC DNA]</scope>
    <source>
        <strain evidence="1 2">DSM 101727</strain>
    </source>
</reference>
<keyword evidence="2" id="KW-1185">Reference proteome</keyword>
<dbReference type="InterPro" id="IPR045592">
    <property type="entry name" value="DUF6461"/>
</dbReference>
<accession>A0A4Q7KUB4</accession>
<dbReference type="AlphaFoldDB" id="A0A4Q7KUB4"/>
<dbReference type="Pfam" id="PF20062">
    <property type="entry name" value="DUF6461"/>
    <property type="match status" value="1"/>
</dbReference>
<dbReference type="Proteomes" id="UP000294257">
    <property type="component" value="Unassembled WGS sequence"/>
</dbReference>